<proteinExistence type="predicted"/>
<reference evidence="1 2" key="1">
    <citation type="submission" date="2016-11" db="EMBL/GenBank/DDBJ databases">
        <authorList>
            <person name="Jaros S."/>
            <person name="Januszkiewicz K."/>
            <person name="Wedrychowicz H."/>
        </authorList>
    </citation>
    <scope>NUCLEOTIDE SEQUENCE [LARGE SCALE GENOMIC DNA]</scope>
    <source>
        <strain evidence="1 2">DSM 21074</strain>
    </source>
</reference>
<evidence type="ECO:0000313" key="1">
    <source>
        <dbReference type="EMBL" id="SHJ27297.1"/>
    </source>
</evidence>
<evidence type="ECO:0000313" key="2">
    <source>
        <dbReference type="Proteomes" id="UP000184418"/>
    </source>
</evidence>
<gene>
    <name evidence="1" type="ORF">SAMN02745146_2708</name>
</gene>
<accession>A0A1M6HYR7</accession>
<protein>
    <submittedName>
        <fullName evidence="1">Uncharacterized protein</fullName>
    </submittedName>
</protein>
<dbReference type="EMBL" id="FQYN01000005">
    <property type="protein sequence ID" value="SHJ27297.1"/>
    <property type="molecule type" value="Genomic_DNA"/>
</dbReference>
<dbReference type="Proteomes" id="UP000184418">
    <property type="component" value="Unassembled WGS sequence"/>
</dbReference>
<organism evidence="1 2">
    <name type="scientific">Hymenobacter daecheongensis DSM 21074</name>
    <dbReference type="NCBI Taxonomy" id="1121955"/>
    <lineage>
        <taxon>Bacteria</taxon>
        <taxon>Pseudomonadati</taxon>
        <taxon>Bacteroidota</taxon>
        <taxon>Cytophagia</taxon>
        <taxon>Cytophagales</taxon>
        <taxon>Hymenobacteraceae</taxon>
        <taxon>Hymenobacter</taxon>
    </lineage>
</organism>
<sequence>MVSLMFKLRHSRHLRYSHQLRHSRHSRKPNIKLTISLTHYFANAV</sequence>
<keyword evidence="2" id="KW-1185">Reference proteome</keyword>
<name>A0A1M6HYR7_9BACT</name>
<dbReference type="AlphaFoldDB" id="A0A1M6HYR7"/>